<dbReference type="PROSITE" id="PS50011">
    <property type="entry name" value="PROTEIN_KINASE_DOM"/>
    <property type="match status" value="1"/>
</dbReference>
<dbReference type="GO" id="GO:0048468">
    <property type="term" value="P:cell development"/>
    <property type="evidence" value="ECO:0007669"/>
    <property type="project" value="UniProtKB-ARBA"/>
</dbReference>
<dbReference type="GO" id="GO:0012505">
    <property type="term" value="C:endomembrane system"/>
    <property type="evidence" value="ECO:0007669"/>
    <property type="project" value="UniProtKB-SubCell"/>
</dbReference>
<dbReference type="InterPro" id="IPR001245">
    <property type="entry name" value="Ser-Thr/Tyr_kinase_cat_dom"/>
</dbReference>
<feature type="domain" description="Protein kinase" evidence="10">
    <location>
        <begin position="255"/>
        <end position="522"/>
    </location>
</feature>
<evidence type="ECO:0000256" key="7">
    <source>
        <dbReference type="ARBA" id="ARBA00023136"/>
    </source>
</evidence>
<dbReference type="PROSITE" id="PS00107">
    <property type="entry name" value="PROTEIN_KINASE_ATP"/>
    <property type="match status" value="1"/>
</dbReference>
<name>A0A8S3YZY9_9EUPU</name>
<keyword evidence="7" id="KW-0472">Membrane</keyword>
<dbReference type="Pfam" id="PF07714">
    <property type="entry name" value="PK_Tyr_Ser-Thr"/>
    <property type="match status" value="1"/>
</dbReference>
<dbReference type="InterPro" id="IPR050122">
    <property type="entry name" value="RTK"/>
</dbReference>
<dbReference type="GO" id="GO:0005886">
    <property type="term" value="C:plasma membrane"/>
    <property type="evidence" value="ECO:0007669"/>
    <property type="project" value="TreeGrafter"/>
</dbReference>
<evidence type="ECO:0000256" key="6">
    <source>
        <dbReference type="ARBA" id="ARBA00022840"/>
    </source>
</evidence>
<evidence type="ECO:0000256" key="9">
    <source>
        <dbReference type="PROSITE-ProRule" id="PRU10141"/>
    </source>
</evidence>
<feature type="binding site" evidence="9">
    <location>
        <position position="288"/>
    </location>
    <ligand>
        <name>ATP</name>
        <dbReference type="ChEBI" id="CHEBI:30616"/>
    </ligand>
</feature>
<dbReference type="GO" id="GO:0007169">
    <property type="term" value="P:cell surface receptor protein tyrosine kinase signaling pathway"/>
    <property type="evidence" value="ECO:0007669"/>
    <property type="project" value="TreeGrafter"/>
</dbReference>
<evidence type="ECO:0000256" key="2">
    <source>
        <dbReference type="ARBA" id="ARBA00004308"/>
    </source>
</evidence>
<evidence type="ECO:0000256" key="4">
    <source>
        <dbReference type="ARBA" id="ARBA00022741"/>
    </source>
</evidence>
<evidence type="ECO:0000256" key="8">
    <source>
        <dbReference type="ARBA" id="ARBA00023137"/>
    </source>
</evidence>
<dbReference type="GO" id="GO:0004714">
    <property type="term" value="F:transmembrane receptor protein tyrosine kinase activity"/>
    <property type="evidence" value="ECO:0007669"/>
    <property type="project" value="TreeGrafter"/>
</dbReference>
<sequence>GCEVTSVNIMECKVPSITAPNVNVTETSPLEVHYWFSMANVTSLRNISHNATFGPLMYYPDPTVSHFEESDKTKTYQDMELLSIQGRFRMLNVLVASVKVFVGDEVCSETSASDSVISCKPPSTTPKGTDASGKAPVTVMIGNMRSIPGYLRYFLPSENSKPITLGVVLGVVLPILFIVHDQNYIPDVLKDYEGKKEGEEELIGMDNIPIKVDMNGGQGDPNSDSTPYINELLGKFEEPVLKQNIAAALISRKKLEFGDLVGKGHYGAVYKAVYRHSDSDKQTDVAVKTLQARRCEAEAVQQFLQDVAMVRDLSHPHLLRVVGATVSPSDDPIVVMPFMATEDLGTYVREPAKCLNLADLLIYCHQIADAMSYLENLRIVHRNLAARNCIILEEDGKPASIRLTDYVVTSSLFPKEFYVGEDGVSDLVRWMAPEAVENFTFSSHSDVWSYGVVMWEVLTRGVEPYPNSRPAGVITLIKQGKRLSKPRQCPENVYQIILTCWALPPQKRPTFVHLLEQLSPYVVAGDQDGWLESQPLAASVDIGGADEYKDLSG</sequence>
<evidence type="ECO:0000259" key="10">
    <source>
        <dbReference type="PROSITE" id="PS50011"/>
    </source>
</evidence>
<dbReference type="FunFam" id="1.10.510.10:FF:001512">
    <property type="entry name" value="Receptor tyrosine-protein kinase erbB-2"/>
    <property type="match status" value="1"/>
</dbReference>
<evidence type="ECO:0000256" key="3">
    <source>
        <dbReference type="ARBA" id="ARBA00022679"/>
    </source>
</evidence>
<dbReference type="GO" id="GO:0005524">
    <property type="term" value="F:ATP binding"/>
    <property type="evidence" value="ECO:0007669"/>
    <property type="project" value="UniProtKB-UniRule"/>
</dbReference>
<protein>
    <recommendedName>
        <fullName evidence="10">Protein kinase domain-containing protein</fullName>
    </recommendedName>
</protein>
<comment type="caution">
    <text evidence="11">The sequence shown here is derived from an EMBL/GenBank/DDBJ whole genome shotgun (WGS) entry which is preliminary data.</text>
</comment>
<feature type="non-terminal residue" evidence="11">
    <location>
        <position position="1"/>
    </location>
</feature>
<keyword evidence="4 9" id="KW-0547">Nucleotide-binding</keyword>
<dbReference type="GO" id="GO:0016477">
    <property type="term" value="P:cell migration"/>
    <property type="evidence" value="ECO:0007669"/>
    <property type="project" value="TreeGrafter"/>
</dbReference>
<dbReference type="InterPro" id="IPR000719">
    <property type="entry name" value="Prot_kinase_dom"/>
</dbReference>
<dbReference type="GO" id="GO:0050793">
    <property type="term" value="P:regulation of developmental process"/>
    <property type="evidence" value="ECO:0007669"/>
    <property type="project" value="UniProtKB-ARBA"/>
</dbReference>
<comment type="subcellular location">
    <subcellularLocation>
        <location evidence="2">Endomembrane system</location>
    </subcellularLocation>
    <subcellularLocation>
        <location evidence="1">Membrane</location>
        <topology evidence="1">Single-pass membrane protein</topology>
    </subcellularLocation>
</comment>
<evidence type="ECO:0000256" key="5">
    <source>
        <dbReference type="ARBA" id="ARBA00022777"/>
    </source>
</evidence>
<dbReference type="OrthoDB" id="546826at2759"/>
<dbReference type="CDD" id="cd00192">
    <property type="entry name" value="PTKc"/>
    <property type="match status" value="1"/>
</dbReference>
<dbReference type="GO" id="GO:0030182">
    <property type="term" value="P:neuron differentiation"/>
    <property type="evidence" value="ECO:0007669"/>
    <property type="project" value="UniProtKB-ARBA"/>
</dbReference>
<reference evidence="11" key="1">
    <citation type="submission" date="2021-04" db="EMBL/GenBank/DDBJ databases">
        <authorList>
            <consortium name="Molecular Ecology Group"/>
        </authorList>
    </citation>
    <scope>NUCLEOTIDE SEQUENCE</scope>
</reference>
<keyword evidence="6 9" id="KW-0067">ATP-binding</keyword>
<dbReference type="AlphaFoldDB" id="A0A8S3YZY9"/>
<keyword evidence="3" id="KW-0808">Transferase</keyword>
<accession>A0A8S3YZY9</accession>
<dbReference type="EMBL" id="CAJHNH020001144">
    <property type="protein sequence ID" value="CAG5121708.1"/>
    <property type="molecule type" value="Genomic_DNA"/>
</dbReference>
<proteinExistence type="predicted"/>
<dbReference type="Gene3D" id="1.10.510.10">
    <property type="entry name" value="Transferase(Phosphotransferase) domain 1"/>
    <property type="match status" value="1"/>
</dbReference>
<dbReference type="Proteomes" id="UP000678393">
    <property type="component" value="Unassembled WGS sequence"/>
</dbReference>
<evidence type="ECO:0000256" key="1">
    <source>
        <dbReference type="ARBA" id="ARBA00004167"/>
    </source>
</evidence>
<dbReference type="InterPro" id="IPR011009">
    <property type="entry name" value="Kinase-like_dom_sf"/>
</dbReference>
<evidence type="ECO:0000313" key="11">
    <source>
        <dbReference type="EMBL" id="CAG5121708.1"/>
    </source>
</evidence>
<organism evidence="11 12">
    <name type="scientific">Candidula unifasciata</name>
    <dbReference type="NCBI Taxonomy" id="100452"/>
    <lineage>
        <taxon>Eukaryota</taxon>
        <taxon>Metazoa</taxon>
        <taxon>Spiralia</taxon>
        <taxon>Lophotrochozoa</taxon>
        <taxon>Mollusca</taxon>
        <taxon>Gastropoda</taxon>
        <taxon>Heterobranchia</taxon>
        <taxon>Euthyneura</taxon>
        <taxon>Panpulmonata</taxon>
        <taxon>Eupulmonata</taxon>
        <taxon>Stylommatophora</taxon>
        <taxon>Helicina</taxon>
        <taxon>Helicoidea</taxon>
        <taxon>Geomitridae</taxon>
        <taxon>Candidula</taxon>
    </lineage>
</organism>
<gene>
    <name evidence="11" type="ORF">CUNI_LOCUS7266</name>
</gene>
<dbReference type="GO" id="GO:0043235">
    <property type="term" value="C:receptor complex"/>
    <property type="evidence" value="ECO:0007669"/>
    <property type="project" value="TreeGrafter"/>
</dbReference>
<keyword evidence="5" id="KW-0418">Kinase</keyword>
<dbReference type="Gene3D" id="3.30.200.20">
    <property type="entry name" value="Phosphorylase Kinase, domain 1"/>
    <property type="match status" value="1"/>
</dbReference>
<evidence type="ECO:0000313" key="12">
    <source>
        <dbReference type="Proteomes" id="UP000678393"/>
    </source>
</evidence>
<dbReference type="PANTHER" id="PTHR24416">
    <property type="entry name" value="TYROSINE-PROTEIN KINASE RECEPTOR"/>
    <property type="match status" value="1"/>
</dbReference>
<dbReference type="SUPFAM" id="SSF56112">
    <property type="entry name" value="Protein kinase-like (PK-like)"/>
    <property type="match status" value="1"/>
</dbReference>
<keyword evidence="8" id="KW-0829">Tyrosine-protein kinase</keyword>
<dbReference type="PANTHER" id="PTHR24416:SF564">
    <property type="entry name" value="MACROPHAGE-STIMULATING PROTEIN RECEPTOR"/>
    <property type="match status" value="1"/>
</dbReference>
<keyword evidence="12" id="KW-1185">Reference proteome</keyword>
<dbReference type="PRINTS" id="PR00109">
    <property type="entry name" value="TYRKINASE"/>
</dbReference>
<dbReference type="InterPro" id="IPR017441">
    <property type="entry name" value="Protein_kinase_ATP_BS"/>
</dbReference>